<dbReference type="Gene3D" id="3.90.25.10">
    <property type="entry name" value="UDP-galactose 4-epimerase, domain 1"/>
    <property type="match status" value="1"/>
</dbReference>
<dbReference type="GO" id="GO:0016491">
    <property type="term" value="F:oxidoreductase activity"/>
    <property type="evidence" value="ECO:0007669"/>
    <property type="project" value="UniProtKB-KW"/>
</dbReference>
<protein>
    <recommendedName>
        <fullName evidence="4">NmrA-like domain-containing protein</fullName>
    </recommendedName>
</protein>
<evidence type="ECO:0000256" key="2">
    <source>
        <dbReference type="ARBA" id="ARBA00022857"/>
    </source>
</evidence>
<dbReference type="InterPro" id="IPR051609">
    <property type="entry name" value="NmrA/Isoflavone_reductase-like"/>
</dbReference>
<comment type="caution">
    <text evidence="5">The sequence shown here is derived from an EMBL/GenBank/DDBJ whole genome shotgun (WGS) entry which is preliminary data.</text>
</comment>
<proteinExistence type="inferred from homology"/>
<dbReference type="EMBL" id="JAQIZZ010000003">
    <property type="protein sequence ID" value="KAJ5546901.1"/>
    <property type="molecule type" value="Genomic_DNA"/>
</dbReference>
<feature type="domain" description="NmrA-like" evidence="4">
    <location>
        <begin position="3"/>
        <end position="254"/>
    </location>
</feature>
<keyword evidence="3" id="KW-0560">Oxidoreductase</keyword>
<dbReference type="InterPro" id="IPR008030">
    <property type="entry name" value="NmrA-like"/>
</dbReference>
<evidence type="ECO:0000256" key="1">
    <source>
        <dbReference type="ARBA" id="ARBA00005725"/>
    </source>
</evidence>
<gene>
    <name evidence="5" type="ORF">N7494_004486</name>
</gene>
<dbReference type="SUPFAM" id="SSF51735">
    <property type="entry name" value="NAD(P)-binding Rossmann-fold domains"/>
    <property type="match status" value="1"/>
</dbReference>
<evidence type="ECO:0000313" key="6">
    <source>
        <dbReference type="Proteomes" id="UP001220324"/>
    </source>
</evidence>
<keyword evidence="2" id="KW-0521">NADP</keyword>
<name>A0AAD6GIG0_9EURO</name>
<evidence type="ECO:0000313" key="5">
    <source>
        <dbReference type="EMBL" id="KAJ5546901.1"/>
    </source>
</evidence>
<organism evidence="5 6">
    <name type="scientific">Penicillium frequentans</name>
    <dbReference type="NCBI Taxonomy" id="3151616"/>
    <lineage>
        <taxon>Eukaryota</taxon>
        <taxon>Fungi</taxon>
        <taxon>Dikarya</taxon>
        <taxon>Ascomycota</taxon>
        <taxon>Pezizomycotina</taxon>
        <taxon>Eurotiomycetes</taxon>
        <taxon>Eurotiomycetidae</taxon>
        <taxon>Eurotiales</taxon>
        <taxon>Aspergillaceae</taxon>
        <taxon>Penicillium</taxon>
    </lineage>
</organism>
<dbReference type="PANTHER" id="PTHR47706:SF4">
    <property type="entry name" value="NMRA-LIKE DOMAIN-CONTAINING PROTEIN"/>
    <property type="match status" value="1"/>
</dbReference>
<comment type="similarity">
    <text evidence="1">Belongs to the NmrA-type oxidoreductase family. Isoflavone reductase subfamily.</text>
</comment>
<dbReference type="PANTHER" id="PTHR47706">
    <property type="entry name" value="NMRA-LIKE FAMILY PROTEIN"/>
    <property type="match status" value="1"/>
</dbReference>
<keyword evidence="6" id="KW-1185">Reference proteome</keyword>
<dbReference type="Gene3D" id="3.40.50.720">
    <property type="entry name" value="NAD(P)-binding Rossmann-like Domain"/>
    <property type="match status" value="1"/>
</dbReference>
<dbReference type="Proteomes" id="UP001220324">
    <property type="component" value="Unassembled WGS sequence"/>
</dbReference>
<evidence type="ECO:0000256" key="3">
    <source>
        <dbReference type="ARBA" id="ARBA00023002"/>
    </source>
</evidence>
<evidence type="ECO:0000259" key="4">
    <source>
        <dbReference type="Pfam" id="PF05368"/>
    </source>
</evidence>
<accession>A0AAD6GIG0</accession>
<sequence length="298" mass="32520">MVTVAVAGGGGGIGLEIVRAILVTKKHDLIVLSRSKQPSLTTQGVDVRIVDYKSVEQLKNALEGVHTVISCIAAYGDDSTAAELSLLEAAKIAGATRFVPSEWNSACNDIVDLYAGKELVWKAVQSSGLQYTRFVNGLWMNVWGPGCIRDEDEALGAYKDRPAFSIDLKAGTAIIPGDMSQEIVVTRTQDVGRFVAATLDLPTWEAESRISGDRLSLGEVVQLARDICGREIRTTQMSVEELEAILAGSLEIGERFYYQLLLAVALGRMNFEPTLNELCSDIQPVTTAEFLRKHWTRD</sequence>
<reference evidence="5 6" key="1">
    <citation type="journal article" date="2023" name="IMA Fungus">
        <title>Comparative genomic study of the Penicillium genus elucidates a diverse pangenome and 15 lateral gene transfer events.</title>
        <authorList>
            <person name="Petersen C."/>
            <person name="Sorensen T."/>
            <person name="Nielsen M.R."/>
            <person name="Sondergaard T.E."/>
            <person name="Sorensen J.L."/>
            <person name="Fitzpatrick D.A."/>
            <person name="Frisvad J.C."/>
            <person name="Nielsen K.L."/>
        </authorList>
    </citation>
    <scope>NUCLEOTIDE SEQUENCE [LARGE SCALE GENOMIC DNA]</scope>
    <source>
        <strain evidence="5 6">IBT 35679</strain>
    </source>
</reference>
<dbReference type="AlphaFoldDB" id="A0AAD6GIG0"/>
<dbReference type="Pfam" id="PF05368">
    <property type="entry name" value="NmrA"/>
    <property type="match status" value="1"/>
</dbReference>
<dbReference type="InterPro" id="IPR036291">
    <property type="entry name" value="NAD(P)-bd_dom_sf"/>
</dbReference>